<keyword evidence="4" id="KW-0812">Transmembrane</keyword>
<dbReference type="InterPro" id="IPR023090">
    <property type="entry name" value="UPF0702_alpha/beta_dom_sf"/>
</dbReference>
<evidence type="ECO:0000256" key="2">
    <source>
        <dbReference type="ARBA" id="ARBA00006448"/>
    </source>
</evidence>
<proteinExistence type="inferred from homology"/>
<feature type="domain" description="YetF C-terminal" evidence="8">
    <location>
        <begin position="74"/>
        <end position="141"/>
    </location>
</feature>
<evidence type="ECO:0000256" key="4">
    <source>
        <dbReference type="ARBA" id="ARBA00022692"/>
    </source>
</evidence>
<gene>
    <name evidence="9" type="ORF">J2X09_003411</name>
</gene>
<evidence type="ECO:0000256" key="3">
    <source>
        <dbReference type="ARBA" id="ARBA00022475"/>
    </source>
</evidence>
<organism evidence="9 10">
    <name type="scientific">Hydrogenophaga laconesensis</name>
    <dbReference type="NCBI Taxonomy" id="1805971"/>
    <lineage>
        <taxon>Bacteria</taxon>
        <taxon>Pseudomonadati</taxon>
        <taxon>Pseudomonadota</taxon>
        <taxon>Betaproteobacteria</taxon>
        <taxon>Burkholderiales</taxon>
        <taxon>Comamonadaceae</taxon>
        <taxon>Hydrogenophaga</taxon>
    </lineage>
</organism>
<evidence type="ECO:0000256" key="7">
    <source>
        <dbReference type="SAM" id="MobiDB-lite"/>
    </source>
</evidence>
<evidence type="ECO:0000259" key="8">
    <source>
        <dbReference type="Pfam" id="PF04239"/>
    </source>
</evidence>
<dbReference type="EMBL" id="JAVDWE010000010">
    <property type="protein sequence ID" value="MDR7095659.1"/>
    <property type="molecule type" value="Genomic_DNA"/>
</dbReference>
<keyword evidence="3" id="KW-1003">Cell membrane</keyword>
<dbReference type="Proteomes" id="UP001265550">
    <property type="component" value="Unassembled WGS sequence"/>
</dbReference>
<dbReference type="PANTHER" id="PTHR34582">
    <property type="entry name" value="UPF0702 TRANSMEMBRANE PROTEIN YCAP"/>
    <property type="match status" value="1"/>
</dbReference>
<protein>
    <submittedName>
        <fullName evidence="9">Uncharacterized membrane protein YcaP (DUF421 family)</fullName>
    </submittedName>
</protein>
<evidence type="ECO:0000313" key="9">
    <source>
        <dbReference type="EMBL" id="MDR7095659.1"/>
    </source>
</evidence>
<keyword evidence="5" id="KW-1133">Transmembrane helix</keyword>
<accession>A0ABU1VDW9</accession>
<feature type="region of interest" description="Disordered" evidence="7">
    <location>
        <begin position="140"/>
        <end position="169"/>
    </location>
</feature>
<dbReference type="InterPro" id="IPR007353">
    <property type="entry name" value="DUF421"/>
</dbReference>
<comment type="subcellular location">
    <subcellularLocation>
        <location evidence="1">Cell membrane</location>
        <topology evidence="1">Multi-pass membrane protein</topology>
    </subcellularLocation>
</comment>
<evidence type="ECO:0000256" key="6">
    <source>
        <dbReference type="ARBA" id="ARBA00023136"/>
    </source>
</evidence>
<reference evidence="9 10" key="1">
    <citation type="submission" date="2023-07" db="EMBL/GenBank/DDBJ databases">
        <title>Sorghum-associated microbial communities from plants grown in Nebraska, USA.</title>
        <authorList>
            <person name="Schachtman D."/>
        </authorList>
    </citation>
    <scope>NUCLEOTIDE SEQUENCE [LARGE SCALE GENOMIC DNA]</scope>
    <source>
        <strain evidence="9 10">BE240</strain>
    </source>
</reference>
<name>A0ABU1VDW9_9BURK</name>
<evidence type="ECO:0000256" key="5">
    <source>
        <dbReference type="ARBA" id="ARBA00022989"/>
    </source>
</evidence>
<comment type="similarity">
    <text evidence="2">Belongs to the UPF0702 family.</text>
</comment>
<comment type="caution">
    <text evidence="9">The sequence shown here is derived from an EMBL/GenBank/DDBJ whole genome shotgun (WGS) entry which is preliminary data.</text>
</comment>
<dbReference type="RefSeq" id="WP_310308849.1">
    <property type="nucleotide sequence ID" value="NZ_JAVDWE010000010.1"/>
</dbReference>
<dbReference type="Pfam" id="PF04239">
    <property type="entry name" value="DUF421"/>
    <property type="match status" value="1"/>
</dbReference>
<keyword evidence="6" id="KW-0472">Membrane</keyword>
<evidence type="ECO:0000256" key="1">
    <source>
        <dbReference type="ARBA" id="ARBA00004651"/>
    </source>
</evidence>
<sequence length="247" mass="26281">MAAVVYGVLLLLMRLSGKRTVGQFTPFDILVVMLLSESVSSGLNGTEDSVTGGLLAAATLIALNVLVAAVTARSARLQALGEGDPVLIGRDGRLFATALRRNHVPLPDVERALREADCDLADMKFAFLEADGGISVLKDSSGKVRQEERTSGRGCTSEKPKGAAADRLHQPPGFSAGGCACAFCPGGEPSGPRRARERYSGDRSERQLRALAFGCSSDGQTTGPRAGRQLMKCDIRPWGSLRWHDNR</sequence>
<dbReference type="Gene3D" id="3.30.240.20">
    <property type="entry name" value="bsu07140 like domains"/>
    <property type="match status" value="1"/>
</dbReference>
<evidence type="ECO:0000313" key="10">
    <source>
        <dbReference type="Proteomes" id="UP001265550"/>
    </source>
</evidence>
<dbReference type="PANTHER" id="PTHR34582:SF6">
    <property type="entry name" value="UPF0702 TRANSMEMBRANE PROTEIN YCAP"/>
    <property type="match status" value="1"/>
</dbReference>
<keyword evidence="10" id="KW-1185">Reference proteome</keyword>